<protein>
    <recommendedName>
        <fullName evidence="8">J domain-containing protein</fullName>
    </recommendedName>
</protein>
<keyword evidence="6" id="KW-0040">ANK repeat</keyword>
<reference evidence="9 10" key="1">
    <citation type="journal article" date="2015" name="Biotechnol. Biofuels">
        <title>Enhanced degradation of softwood versus hardwood by the white-rot fungus Pycnoporus coccineus.</title>
        <authorList>
            <person name="Couturier M."/>
            <person name="Navarro D."/>
            <person name="Chevret D."/>
            <person name="Henrissat B."/>
            <person name="Piumi F."/>
            <person name="Ruiz-Duenas F.J."/>
            <person name="Martinez A.T."/>
            <person name="Grigoriev I.V."/>
            <person name="Riley R."/>
            <person name="Lipzen A."/>
            <person name="Berrin J.G."/>
            <person name="Master E.R."/>
            <person name="Rosso M.N."/>
        </authorList>
    </citation>
    <scope>NUCLEOTIDE SEQUENCE [LARGE SCALE GENOMIC DNA]</scope>
    <source>
        <strain evidence="9 10">BRFM310</strain>
    </source>
</reference>
<name>A0A1Y2IK88_TRAC3</name>
<dbReference type="InterPro" id="IPR002110">
    <property type="entry name" value="Ankyrin_rpt"/>
</dbReference>
<evidence type="ECO:0000256" key="7">
    <source>
        <dbReference type="SAM" id="MobiDB-lite"/>
    </source>
</evidence>
<sequence length="613" mass="68713">MVHKHSTVLEAYSVLGLEQGASLEIVKSTYKQLALKTHPDKNPGDEDATAQFQRLSEAYNVLLKTLDRSSSPPLRPTYSHSHSHPHTHTHAHGHSHSHSHYHPFASFDYDDIDEFDEYDEYDDDYYDDYDDYDDYEEDLDFYRFLFEEVLLGHASRHAHAHYRFSAREAEPHESPEEYAARLRRAREQQEQAEERRAREEAYRKAEQQRERERVRREAEERQRQKASAKKAEAEASRKTAEQKARAKLQQLQATRSKVFATARRKDFAAVKKSVWEDNVDAAGGELRTGAEAFVKNKPADPKETLLHIAAKNGDTDMIQWLGSHGADAEERDSQDMTAFHVALTNKHPAVVLHFFENHPPDDEDCEAIYRAPEGKSNLGLALESREPEIVWMILDKRLHTKEEMDEAWAALNAPAFKSSVSPQSKFDELVNLFATFGNYTPVAPVEEPTPEPAPQTQAGSAGSERKAQEQRQRGGKPPCRLRPTVKVEEARSSTASPTSSGPPQTPQTPFSASASPDAPRPYRGRGGRGRPFQPRPQNQQQKPSGSQPSSPDTAREAPYVPQGADVPQADGQSRGPRQQQPGFGGHGRGRGRGQFRGRGRGRGRGQGPVAGSA</sequence>
<feature type="compositionally biased region" description="Low complexity" evidence="7">
    <location>
        <begin position="571"/>
        <end position="581"/>
    </location>
</feature>
<dbReference type="PROSITE" id="PS50076">
    <property type="entry name" value="DNAJ_2"/>
    <property type="match status" value="1"/>
</dbReference>
<dbReference type="PROSITE" id="PS50297">
    <property type="entry name" value="ANK_REP_REGION"/>
    <property type="match status" value="1"/>
</dbReference>
<proteinExistence type="predicted"/>
<dbReference type="InterPro" id="IPR036869">
    <property type="entry name" value="J_dom_sf"/>
</dbReference>
<evidence type="ECO:0000313" key="9">
    <source>
        <dbReference type="EMBL" id="OSD01559.1"/>
    </source>
</evidence>
<dbReference type="EMBL" id="KZ084110">
    <property type="protein sequence ID" value="OSD01559.1"/>
    <property type="molecule type" value="Genomic_DNA"/>
</dbReference>
<dbReference type="OrthoDB" id="442087at2759"/>
<dbReference type="Pfam" id="PF12796">
    <property type="entry name" value="Ank_2"/>
    <property type="match status" value="1"/>
</dbReference>
<evidence type="ECO:0000256" key="1">
    <source>
        <dbReference type="ARBA" id="ARBA00004123"/>
    </source>
</evidence>
<dbReference type="InterPro" id="IPR052094">
    <property type="entry name" value="Pre-mRNA-splicing_ERAD"/>
</dbReference>
<keyword evidence="4" id="KW-0143">Chaperone</keyword>
<dbReference type="InterPro" id="IPR001623">
    <property type="entry name" value="DnaJ_domain"/>
</dbReference>
<dbReference type="PROSITE" id="PS50088">
    <property type="entry name" value="ANK_REPEAT"/>
    <property type="match status" value="1"/>
</dbReference>
<gene>
    <name evidence="9" type="ORF">PYCCODRAFT_484974</name>
</gene>
<evidence type="ECO:0000256" key="6">
    <source>
        <dbReference type="PROSITE-ProRule" id="PRU00023"/>
    </source>
</evidence>
<dbReference type="SUPFAM" id="SSF46565">
    <property type="entry name" value="Chaperone J-domain"/>
    <property type="match status" value="1"/>
</dbReference>
<dbReference type="PRINTS" id="PR00625">
    <property type="entry name" value="JDOMAIN"/>
</dbReference>
<feature type="compositionally biased region" description="Low complexity" evidence="7">
    <location>
        <begin position="530"/>
        <end position="551"/>
    </location>
</feature>
<organism evidence="9 10">
    <name type="scientific">Trametes coccinea (strain BRFM310)</name>
    <name type="common">Pycnoporus coccineus</name>
    <dbReference type="NCBI Taxonomy" id="1353009"/>
    <lineage>
        <taxon>Eukaryota</taxon>
        <taxon>Fungi</taxon>
        <taxon>Dikarya</taxon>
        <taxon>Basidiomycota</taxon>
        <taxon>Agaricomycotina</taxon>
        <taxon>Agaricomycetes</taxon>
        <taxon>Polyporales</taxon>
        <taxon>Polyporaceae</taxon>
        <taxon>Trametes</taxon>
    </lineage>
</organism>
<dbReference type="STRING" id="1353009.A0A1Y2IK88"/>
<evidence type="ECO:0000259" key="8">
    <source>
        <dbReference type="PROSITE" id="PS50076"/>
    </source>
</evidence>
<accession>A0A1Y2IK88</accession>
<dbReference type="CDD" id="cd06257">
    <property type="entry name" value="DnaJ"/>
    <property type="match status" value="1"/>
</dbReference>
<evidence type="ECO:0000256" key="5">
    <source>
        <dbReference type="ARBA" id="ARBA00023242"/>
    </source>
</evidence>
<evidence type="ECO:0000256" key="2">
    <source>
        <dbReference type="ARBA" id="ARBA00004496"/>
    </source>
</evidence>
<feature type="domain" description="J" evidence="8">
    <location>
        <begin position="10"/>
        <end position="82"/>
    </location>
</feature>
<feature type="compositionally biased region" description="Basic residues" evidence="7">
    <location>
        <begin position="587"/>
        <end position="603"/>
    </location>
</feature>
<feature type="compositionally biased region" description="Basic residues" evidence="7">
    <location>
        <begin position="81"/>
        <end position="97"/>
    </location>
</feature>
<dbReference type="Gene3D" id="1.10.287.110">
    <property type="entry name" value="DnaJ domain"/>
    <property type="match status" value="1"/>
</dbReference>
<dbReference type="GO" id="GO:0005681">
    <property type="term" value="C:spliceosomal complex"/>
    <property type="evidence" value="ECO:0007669"/>
    <property type="project" value="TreeGrafter"/>
</dbReference>
<dbReference type="Pfam" id="PF00226">
    <property type="entry name" value="DnaJ"/>
    <property type="match status" value="1"/>
</dbReference>
<dbReference type="SMART" id="SM00248">
    <property type="entry name" value="ANK"/>
    <property type="match status" value="3"/>
</dbReference>
<feature type="repeat" description="ANK" evidence="6">
    <location>
        <begin position="301"/>
        <end position="333"/>
    </location>
</feature>
<keyword evidence="10" id="KW-1185">Reference proteome</keyword>
<dbReference type="GO" id="GO:0005737">
    <property type="term" value="C:cytoplasm"/>
    <property type="evidence" value="ECO:0007669"/>
    <property type="project" value="UniProtKB-SubCell"/>
</dbReference>
<feature type="region of interest" description="Disordered" evidence="7">
    <location>
        <begin position="166"/>
        <end position="245"/>
    </location>
</feature>
<dbReference type="InterPro" id="IPR036770">
    <property type="entry name" value="Ankyrin_rpt-contain_sf"/>
</dbReference>
<evidence type="ECO:0000256" key="3">
    <source>
        <dbReference type="ARBA" id="ARBA00022490"/>
    </source>
</evidence>
<dbReference type="GO" id="GO:0000390">
    <property type="term" value="P:spliceosomal complex disassembly"/>
    <property type="evidence" value="ECO:0007669"/>
    <property type="project" value="TreeGrafter"/>
</dbReference>
<feature type="region of interest" description="Disordered" evidence="7">
    <location>
        <begin position="443"/>
        <end position="613"/>
    </location>
</feature>
<dbReference type="PANTHER" id="PTHR44313">
    <property type="entry name" value="DNAJ HOMOLOG SUBFAMILY C MEMBER 17"/>
    <property type="match status" value="1"/>
</dbReference>
<feature type="region of interest" description="Disordered" evidence="7">
    <location>
        <begin position="69"/>
        <end position="97"/>
    </location>
</feature>
<comment type="subcellular location">
    <subcellularLocation>
        <location evidence="2">Cytoplasm</location>
    </subcellularLocation>
    <subcellularLocation>
        <location evidence="1">Nucleus</location>
    </subcellularLocation>
</comment>
<keyword evidence="3" id="KW-0963">Cytoplasm</keyword>
<dbReference type="Proteomes" id="UP000193067">
    <property type="component" value="Unassembled WGS sequence"/>
</dbReference>
<dbReference type="PANTHER" id="PTHR44313:SF1">
    <property type="entry name" value="DNAJ HOMOLOG SUBFAMILY C MEMBER 17"/>
    <property type="match status" value="1"/>
</dbReference>
<feature type="compositionally biased region" description="Low complexity" evidence="7">
    <location>
        <begin position="492"/>
        <end position="502"/>
    </location>
</feature>
<dbReference type="Gene3D" id="1.25.40.20">
    <property type="entry name" value="Ankyrin repeat-containing domain"/>
    <property type="match status" value="1"/>
</dbReference>
<dbReference type="SMART" id="SM00271">
    <property type="entry name" value="DnaJ"/>
    <property type="match status" value="1"/>
</dbReference>
<evidence type="ECO:0000256" key="4">
    <source>
        <dbReference type="ARBA" id="ARBA00023186"/>
    </source>
</evidence>
<dbReference type="SUPFAM" id="SSF48403">
    <property type="entry name" value="Ankyrin repeat"/>
    <property type="match status" value="1"/>
</dbReference>
<feature type="compositionally biased region" description="Basic and acidic residues" evidence="7">
    <location>
        <begin position="166"/>
        <end position="244"/>
    </location>
</feature>
<feature type="compositionally biased region" description="Basic and acidic residues" evidence="7">
    <location>
        <begin position="463"/>
        <end position="472"/>
    </location>
</feature>
<feature type="compositionally biased region" description="Gly residues" evidence="7">
    <location>
        <begin position="604"/>
        <end position="613"/>
    </location>
</feature>
<dbReference type="AlphaFoldDB" id="A0A1Y2IK88"/>
<keyword evidence="5" id="KW-0539">Nucleus</keyword>
<evidence type="ECO:0000313" key="10">
    <source>
        <dbReference type="Proteomes" id="UP000193067"/>
    </source>
</evidence>